<evidence type="ECO:0000256" key="2">
    <source>
        <dbReference type="SAM" id="MobiDB-lite"/>
    </source>
</evidence>
<dbReference type="RefSeq" id="WP_099391902.1">
    <property type="nucleotide sequence ID" value="NZ_PDYF01000011.1"/>
</dbReference>
<feature type="compositionally biased region" description="Basic residues" evidence="2">
    <location>
        <begin position="360"/>
        <end position="375"/>
    </location>
</feature>
<evidence type="ECO:0000256" key="3">
    <source>
        <dbReference type="SAM" id="Phobius"/>
    </source>
</evidence>
<protein>
    <submittedName>
        <fullName evidence="4">Uncharacterized protein</fullName>
    </submittedName>
</protein>
<feature type="compositionally biased region" description="Acidic residues" evidence="2">
    <location>
        <begin position="144"/>
        <end position="160"/>
    </location>
</feature>
<name>A0A2G3DVZ7_9FIRM</name>
<keyword evidence="1" id="KW-0175">Coiled coil</keyword>
<feature type="compositionally biased region" description="Acidic residues" evidence="2">
    <location>
        <begin position="189"/>
        <end position="207"/>
    </location>
</feature>
<reference evidence="4 5" key="1">
    <citation type="submission" date="2017-10" db="EMBL/GenBank/DDBJ databases">
        <title>Resolving the taxonomy of Roseburia spp., Eubacterium rectale and Agathobacter spp. through phylogenomic analysis.</title>
        <authorList>
            <person name="Sheridan P.O."/>
            <person name="Walker A.W."/>
            <person name="Duncan S.H."/>
            <person name="Scott K.P."/>
            <person name="Toole P.W.O."/>
            <person name="Luis P."/>
            <person name="Flint H.J."/>
        </authorList>
    </citation>
    <scope>NUCLEOTIDE SEQUENCE [LARGE SCALE GENOMIC DNA]</scope>
    <source>
        <strain evidence="4 5">JK626</strain>
    </source>
</reference>
<evidence type="ECO:0000256" key="1">
    <source>
        <dbReference type="SAM" id="Coils"/>
    </source>
</evidence>
<gene>
    <name evidence="4" type="ORF">CSX01_07250</name>
</gene>
<keyword evidence="3" id="KW-1133">Transmembrane helix</keyword>
<keyword evidence="3" id="KW-0812">Transmembrane</keyword>
<accession>A0A2G3DVZ7</accession>
<feature type="compositionally biased region" description="Acidic residues" evidence="2">
    <location>
        <begin position="298"/>
        <end position="324"/>
    </location>
</feature>
<feature type="compositionally biased region" description="Acidic residues" evidence="2">
    <location>
        <begin position="223"/>
        <end position="260"/>
    </location>
</feature>
<feature type="compositionally biased region" description="Acidic residues" evidence="2">
    <location>
        <begin position="267"/>
        <end position="277"/>
    </location>
</feature>
<feature type="compositionally biased region" description="Low complexity" evidence="2">
    <location>
        <begin position="402"/>
        <end position="414"/>
    </location>
</feature>
<dbReference type="EMBL" id="PDYF01000011">
    <property type="protein sequence ID" value="PHU35121.1"/>
    <property type="molecule type" value="Genomic_DNA"/>
</dbReference>
<proteinExistence type="predicted"/>
<feature type="transmembrane region" description="Helical" evidence="3">
    <location>
        <begin position="486"/>
        <end position="508"/>
    </location>
</feature>
<evidence type="ECO:0000313" key="5">
    <source>
        <dbReference type="Proteomes" id="UP000225889"/>
    </source>
</evidence>
<dbReference type="Proteomes" id="UP000225889">
    <property type="component" value="Unassembled WGS sequence"/>
</dbReference>
<sequence length="656" mass="72605">MSQSEDYLDGLLNSINKAKTDADEVQERVTSTNQKILESRKAVAPEEDFFTATGIDASALEDMKPKNSHPYLRKVLSEEDFLRQFEEELGVDDADSFISDFEQEIDEEERIFQETGQIPESENVVGALLDNISTVVSDAHKQMDEDDAASNDDTIAEETESSSADDSTDESSDDSMIGGFDLEALMNADDSEEPADSDNGSEAEEGSLDGVDLAGDEPIKLADDDEIDLSEFMTEDSTDEESDLGGLELESEESSDEDDFGFSLDDATSDVEEEPLDDSLKEFLPDEMDALDEALYGDGEEPNLSGEDDMDLENLLDGDDEDLLDIQSLLSGDEEGAAEGAEIDESAEASADEPADNGGKKGKKDKKKKEKKKKGEKTPNPFLQKLALLIFGAPDEDEIAEMEAAAATSSTVEITYDEDGNPIIPEGGAEDPKAKKKREKEEKKKAKEAAKKEKAKEKGDKKEKPKKEPKPKKEKKPKEPDNSPKIPISIIATFLVLSISIISVVMVGMTFTGLKRHMAEAKDDFAAGNYISAYEKLNGFPMDDEEVILMRNQARTLADLQQCQDEFDTFIMYKQYNYALDSLIKGVGRYDKYKDNAVEYGISEQYDAYGEKLIQELADNFGLTAEQALEIYKQPNRHYYTIELRKVLRGLGLPDL</sequence>
<feature type="region of interest" description="Disordered" evidence="2">
    <location>
        <begin position="290"/>
        <end position="385"/>
    </location>
</feature>
<feature type="region of interest" description="Disordered" evidence="2">
    <location>
        <begin position="138"/>
        <end position="277"/>
    </location>
</feature>
<comment type="caution">
    <text evidence="4">The sequence shown here is derived from an EMBL/GenBank/DDBJ whole genome shotgun (WGS) entry which is preliminary data.</text>
</comment>
<feature type="region of interest" description="Disordered" evidence="2">
    <location>
        <begin position="401"/>
        <end position="483"/>
    </location>
</feature>
<feature type="coiled-coil region" evidence="1">
    <location>
        <begin position="8"/>
        <end position="35"/>
    </location>
</feature>
<organism evidence="4 5">
    <name type="scientific">Pseudobutyrivibrio ruminis</name>
    <dbReference type="NCBI Taxonomy" id="46206"/>
    <lineage>
        <taxon>Bacteria</taxon>
        <taxon>Bacillati</taxon>
        <taxon>Bacillota</taxon>
        <taxon>Clostridia</taxon>
        <taxon>Lachnospirales</taxon>
        <taxon>Lachnospiraceae</taxon>
        <taxon>Pseudobutyrivibrio</taxon>
    </lineage>
</organism>
<feature type="compositionally biased region" description="Acidic residues" evidence="2">
    <location>
        <begin position="332"/>
        <end position="355"/>
    </location>
</feature>
<evidence type="ECO:0000313" key="4">
    <source>
        <dbReference type="EMBL" id="PHU35121.1"/>
    </source>
</evidence>
<reference evidence="4 5" key="2">
    <citation type="submission" date="2017-10" db="EMBL/GenBank/DDBJ databases">
        <authorList>
            <person name="Banno H."/>
            <person name="Chua N.-H."/>
        </authorList>
    </citation>
    <scope>NUCLEOTIDE SEQUENCE [LARGE SCALE GENOMIC DNA]</scope>
    <source>
        <strain evidence="4 5">JK626</strain>
    </source>
</reference>
<feature type="compositionally biased region" description="Basic and acidic residues" evidence="2">
    <location>
        <begin position="439"/>
        <end position="468"/>
    </location>
</feature>
<keyword evidence="3" id="KW-0472">Membrane</keyword>
<dbReference type="AlphaFoldDB" id="A0A2G3DVZ7"/>